<reference evidence="2" key="1">
    <citation type="submission" date="2021-01" db="EMBL/GenBank/DDBJ databases">
        <title>Whole genome shotgun sequence of Actinoplanes capillaceus NBRC 16408.</title>
        <authorList>
            <person name="Komaki H."/>
            <person name="Tamura T."/>
        </authorList>
    </citation>
    <scope>NUCLEOTIDE SEQUENCE [LARGE SCALE GENOMIC DNA]</scope>
    <source>
        <strain evidence="2">NBRC 16408</strain>
    </source>
</reference>
<accession>A0ABQ3WH16</accession>
<gene>
    <name evidence="2" type="ORF">Aca07nite_28030</name>
</gene>
<evidence type="ECO:0008006" key="3">
    <source>
        <dbReference type="Google" id="ProtNLM"/>
    </source>
</evidence>
<feature type="compositionally biased region" description="Polar residues" evidence="1">
    <location>
        <begin position="27"/>
        <end position="39"/>
    </location>
</feature>
<evidence type="ECO:0000313" key="2">
    <source>
        <dbReference type="EMBL" id="GID45528.1"/>
    </source>
</evidence>
<proteinExistence type="predicted"/>
<protein>
    <recommendedName>
        <fullName evidence="3">Helix-turn-helix domain-containing protein</fullName>
    </recommendedName>
</protein>
<evidence type="ECO:0000256" key="1">
    <source>
        <dbReference type="SAM" id="MobiDB-lite"/>
    </source>
</evidence>
<organism evidence="2">
    <name type="scientific">Actinoplanes campanulatus</name>
    <dbReference type="NCBI Taxonomy" id="113559"/>
    <lineage>
        <taxon>Bacteria</taxon>
        <taxon>Bacillati</taxon>
        <taxon>Actinomycetota</taxon>
        <taxon>Actinomycetes</taxon>
        <taxon>Micromonosporales</taxon>
        <taxon>Micromonosporaceae</taxon>
        <taxon>Actinoplanes</taxon>
    </lineage>
</organism>
<feature type="compositionally biased region" description="Low complexity" evidence="1">
    <location>
        <begin position="8"/>
        <end position="18"/>
    </location>
</feature>
<comment type="caution">
    <text evidence="2">The sequence shown here is derived from an EMBL/GenBank/DDBJ whole genome shotgun (WGS) entry which is preliminary data.</text>
</comment>
<dbReference type="EMBL" id="BOMF01000055">
    <property type="protein sequence ID" value="GID45528.1"/>
    <property type="molecule type" value="Genomic_DNA"/>
</dbReference>
<name>A0ABQ3WH16_9ACTN</name>
<feature type="region of interest" description="Disordered" evidence="1">
    <location>
        <begin position="1"/>
        <end position="48"/>
    </location>
</feature>
<sequence>MAQRGSQRAAVRASADVARPPRPERNSPANDSLRATQHTPPVHRLGRPDPMASNFLTLADFLAELDVPKSTFFRWKALGEAPRTYKLPNGQLRIRRTDFDAWLSSREEPQAA</sequence>